<feature type="transmembrane region" description="Helical" evidence="1">
    <location>
        <begin position="20"/>
        <end position="49"/>
    </location>
</feature>
<dbReference type="Pfam" id="PF13828">
    <property type="entry name" value="DUF4190"/>
    <property type="match status" value="1"/>
</dbReference>
<comment type="caution">
    <text evidence="3">The sequence shown here is derived from an EMBL/GenBank/DDBJ whole genome shotgun (WGS) entry which is preliminary data.</text>
</comment>
<keyword evidence="1" id="KW-0472">Membrane</keyword>
<feature type="transmembrane region" description="Helical" evidence="1">
    <location>
        <begin position="61"/>
        <end position="84"/>
    </location>
</feature>
<dbReference type="InterPro" id="IPR025241">
    <property type="entry name" value="DUF4190"/>
</dbReference>
<name>A0A852ZZY4_9ACTN</name>
<dbReference type="RefSeq" id="WP_179815309.1">
    <property type="nucleotide sequence ID" value="NZ_JACBZD010000001.1"/>
</dbReference>
<gene>
    <name evidence="3" type="ORF">FHU37_003723</name>
</gene>
<dbReference type="AlphaFoldDB" id="A0A852ZZY4"/>
<dbReference type="PANTHER" id="PTHR40040:SF1">
    <property type="entry name" value="MEMBRANE PROTEIN"/>
    <property type="match status" value="1"/>
</dbReference>
<keyword evidence="1" id="KW-1133">Transmembrane helix</keyword>
<evidence type="ECO:0000313" key="3">
    <source>
        <dbReference type="EMBL" id="NYI06780.1"/>
    </source>
</evidence>
<dbReference type="EMBL" id="JACBZD010000001">
    <property type="protein sequence ID" value="NYI06780.1"/>
    <property type="molecule type" value="Genomic_DNA"/>
</dbReference>
<organism evidence="3 4">
    <name type="scientific">Allostreptomyces psammosilenae</name>
    <dbReference type="NCBI Taxonomy" id="1892865"/>
    <lineage>
        <taxon>Bacteria</taxon>
        <taxon>Bacillati</taxon>
        <taxon>Actinomycetota</taxon>
        <taxon>Actinomycetes</taxon>
        <taxon>Kitasatosporales</taxon>
        <taxon>Streptomycetaceae</taxon>
        <taxon>Allostreptomyces</taxon>
    </lineage>
</organism>
<dbReference type="Proteomes" id="UP000567795">
    <property type="component" value="Unassembled WGS sequence"/>
</dbReference>
<protein>
    <recommendedName>
        <fullName evidence="2">DUF4190 domain-containing protein</fullName>
    </recommendedName>
</protein>
<proteinExistence type="predicted"/>
<evidence type="ECO:0000313" key="4">
    <source>
        <dbReference type="Proteomes" id="UP000567795"/>
    </source>
</evidence>
<reference evidence="3 4" key="1">
    <citation type="submission" date="2020-07" db="EMBL/GenBank/DDBJ databases">
        <title>Sequencing the genomes of 1000 actinobacteria strains.</title>
        <authorList>
            <person name="Klenk H.-P."/>
        </authorList>
    </citation>
    <scope>NUCLEOTIDE SEQUENCE [LARGE SCALE GENOMIC DNA]</scope>
    <source>
        <strain evidence="3 4">DSM 42178</strain>
    </source>
</reference>
<evidence type="ECO:0000256" key="1">
    <source>
        <dbReference type="SAM" id="Phobius"/>
    </source>
</evidence>
<keyword evidence="4" id="KW-1185">Reference proteome</keyword>
<accession>A0A852ZZY4</accession>
<evidence type="ECO:0000259" key="2">
    <source>
        <dbReference type="Pfam" id="PF13828"/>
    </source>
</evidence>
<feature type="domain" description="DUF4190" evidence="2">
    <location>
        <begin position="19"/>
        <end position="80"/>
    </location>
</feature>
<sequence length="89" mass="8769">MANYGNGAPNTPAGQTNGMAVAALVCAITSFLLLPIVLGPLAFVLGALANSPRRTGGQRSGIATAAMALGAVSVVVWLIFLGLATNSAS</sequence>
<keyword evidence="1" id="KW-0812">Transmembrane</keyword>
<dbReference type="PANTHER" id="PTHR40040">
    <property type="entry name" value="SMALL HYDROPHOBIC PROTEIN-RELATED"/>
    <property type="match status" value="1"/>
</dbReference>
<dbReference type="InterPro" id="IPR055338">
    <property type="entry name" value="YqfX-like"/>
</dbReference>